<keyword evidence="1" id="KW-0812">Transmembrane</keyword>
<accession>A0A7C0VBX4</accession>
<dbReference type="AlphaFoldDB" id="A0A7C0VBX4"/>
<organism evidence="2">
    <name type="scientific">candidate division WOR-3 bacterium</name>
    <dbReference type="NCBI Taxonomy" id="2052148"/>
    <lineage>
        <taxon>Bacteria</taxon>
        <taxon>Bacteria division WOR-3</taxon>
    </lineage>
</organism>
<name>A0A7C0VBX4_UNCW3</name>
<feature type="transmembrane region" description="Helical" evidence="1">
    <location>
        <begin position="60"/>
        <end position="81"/>
    </location>
</feature>
<evidence type="ECO:0000256" key="1">
    <source>
        <dbReference type="SAM" id="Phobius"/>
    </source>
</evidence>
<evidence type="ECO:0000313" key="2">
    <source>
        <dbReference type="EMBL" id="HDI83932.1"/>
    </source>
</evidence>
<protein>
    <submittedName>
        <fullName evidence="2">Uncharacterized protein</fullName>
    </submittedName>
</protein>
<reference evidence="2" key="1">
    <citation type="journal article" date="2020" name="mSystems">
        <title>Genome- and Community-Level Interaction Insights into Carbon Utilization and Element Cycling Functions of Hydrothermarchaeota in Hydrothermal Sediment.</title>
        <authorList>
            <person name="Zhou Z."/>
            <person name="Liu Y."/>
            <person name="Xu W."/>
            <person name="Pan J."/>
            <person name="Luo Z.H."/>
            <person name="Li M."/>
        </authorList>
    </citation>
    <scope>NUCLEOTIDE SEQUENCE [LARGE SCALE GENOMIC DNA]</scope>
    <source>
        <strain evidence="2">HyVt-102</strain>
    </source>
</reference>
<gene>
    <name evidence="2" type="ORF">ENF18_09110</name>
</gene>
<keyword evidence="1" id="KW-0472">Membrane</keyword>
<proteinExistence type="predicted"/>
<dbReference type="Proteomes" id="UP000885847">
    <property type="component" value="Unassembled WGS sequence"/>
</dbReference>
<comment type="caution">
    <text evidence="2">The sequence shown here is derived from an EMBL/GenBank/DDBJ whole genome shotgun (WGS) entry which is preliminary data.</text>
</comment>
<sequence>MLVFILLFQMPAEKPEGFKSIHRLQYEQHAETLKSGTVDTLSGLKKEQESKAKEIDRFRLTFGTILVGFILFLMIVALIWLRRWFYSSYR</sequence>
<keyword evidence="1" id="KW-1133">Transmembrane helix</keyword>
<dbReference type="EMBL" id="DQWE01000422">
    <property type="protein sequence ID" value="HDI83932.1"/>
    <property type="molecule type" value="Genomic_DNA"/>
</dbReference>